<dbReference type="Proteomes" id="UP000077875">
    <property type="component" value="Chromosome"/>
</dbReference>
<dbReference type="InterPro" id="IPR036565">
    <property type="entry name" value="Mur-like_cat_sf"/>
</dbReference>
<dbReference type="InterPro" id="IPR004101">
    <property type="entry name" value="Mur_ligase_C"/>
</dbReference>
<keyword evidence="3 7" id="KW-0963">Cytoplasm</keyword>
<feature type="domain" description="Mur ligase central" evidence="10">
    <location>
        <begin position="118"/>
        <end position="287"/>
    </location>
</feature>
<dbReference type="AlphaFoldDB" id="A0A172YE51"/>
<dbReference type="SUPFAM" id="SSF51984">
    <property type="entry name" value="MurCD N-terminal domain"/>
    <property type="match status" value="1"/>
</dbReference>
<keyword evidence="7 8" id="KW-0131">Cell cycle</keyword>
<dbReference type="Pfam" id="PF02875">
    <property type="entry name" value="Mur_ligase_C"/>
    <property type="match status" value="1"/>
</dbReference>
<dbReference type="Pfam" id="PF08245">
    <property type="entry name" value="Mur_ligase_M"/>
    <property type="match status" value="1"/>
</dbReference>
<gene>
    <name evidence="7 11" type="primary">murD</name>
    <name evidence="11" type="ORF">A5892_08745</name>
</gene>
<comment type="pathway">
    <text evidence="2 7 8">Cell wall biogenesis; peptidoglycan biosynthesis.</text>
</comment>
<reference evidence="11 12" key="1">
    <citation type="submission" date="2016-04" db="EMBL/GenBank/DDBJ databases">
        <title>Complete Genome Sequence of Halotalea alkalilenta IHB B 13600.</title>
        <authorList>
            <person name="Swarnkar M.K."/>
            <person name="Sharma A."/>
            <person name="Kaushal K."/>
            <person name="Soni R."/>
            <person name="Rana S."/>
            <person name="Singh A.K."/>
            <person name="Gulati A."/>
        </authorList>
    </citation>
    <scope>NUCLEOTIDE SEQUENCE [LARGE SCALE GENOMIC DNA]</scope>
    <source>
        <strain evidence="11 12">IHB B 13600</strain>
    </source>
</reference>
<evidence type="ECO:0000313" key="11">
    <source>
        <dbReference type="EMBL" id="ANF57539.1"/>
    </source>
</evidence>
<dbReference type="STRING" id="376489.A5892_08745"/>
<keyword evidence="7 8" id="KW-0961">Cell wall biogenesis/degradation</keyword>
<name>A0A172YE51_9GAMM</name>
<dbReference type="GO" id="GO:0009252">
    <property type="term" value="P:peptidoglycan biosynthetic process"/>
    <property type="evidence" value="ECO:0007669"/>
    <property type="project" value="UniProtKB-UniRule"/>
</dbReference>
<keyword evidence="6 7" id="KW-0067">ATP-binding</keyword>
<dbReference type="GO" id="GO:0051301">
    <property type="term" value="P:cell division"/>
    <property type="evidence" value="ECO:0007669"/>
    <property type="project" value="UniProtKB-KW"/>
</dbReference>
<evidence type="ECO:0000256" key="6">
    <source>
        <dbReference type="ARBA" id="ARBA00022840"/>
    </source>
</evidence>
<comment type="similarity">
    <text evidence="7">Belongs to the MurCDEF family.</text>
</comment>
<comment type="catalytic activity">
    <reaction evidence="7 8">
        <text>UDP-N-acetyl-alpha-D-muramoyl-L-alanine + D-glutamate + ATP = UDP-N-acetyl-alpha-D-muramoyl-L-alanyl-D-glutamate + ADP + phosphate + H(+)</text>
        <dbReference type="Rhea" id="RHEA:16429"/>
        <dbReference type="ChEBI" id="CHEBI:15378"/>
        <dbReference type="ChEBI" id="CHEBI:29986"/>
        <dbReference type="ChEBI" id="CHEBI:30616"/>
        <dbReference type="ChEBI" id="CHEBI:43474"/>
        <dbReference type="ChEBI" id="CHEBI:83898"/>
        <dbReference type="ChEBI" id="CHEBI:83900"/>
        <dbReference type="ChEBI" id="CHEBI:456216"/>
        <dbReference type="EC" id="6.3.2.9"/>
    </reaction>
</comment>
<protein>
    <recommendedName>
        <fullName evidence="7 8">UDP-N-acetylmuramoylalanine--D-glutamate ligase</fullName>
        <ecNumber evidence="7 8">6.3.2.9</ecNumber>
    </recommendedName>
    <alternativeName>
        <fullName evidence="7">D-glutamic acid-adding enzyme</fullName>
    </alternativeName>
    <alternativeName>
        <fullName evidence="7">UDP-N-acetylmuramoyl-L-alanyl-D-glutamate synthetase</fullName>
    </alternativeName>
</protein>
<evidence type="ECO:0000256" key="8">
    <source>
        <dbReference type="RuleBase" id="RU003664"/>
    </source>
</evidence>
<keyword evidence="4 7" id="KW-0436">Ligase</keyword>
<dbReference type="SUPFAM" id="SSF53623">
    <property type="entry name" value="MurD-like peptide ligases, catalytic domain"/>
    <property type="match status" value="1"/>
</dbReference>
<feature type="binding site" evidence="7">
    <location>
        <begin position="120"/>
        <end position="126"/>
    </location>
    <ligand>
        <name>ATP</name>
        <dbReference type="ChEBI" id="CHEBI:30616"/>
    </ligand>
</feature>
<dbReference type="InterPro" id="IPR036615">
    <property type="entry name" value="Mur_ligase_C_dom_sf"/>
</dbReference>
<evidence type="ECO:0000259" key="9">
    <source>
        <dbReference type="Pfam" id="PF02875"/>
    </source>
</evidence>
<dbReference type="EMBL" id="CP015243">
    <property type="protein sequence ID" value="ANF57539.1"/>
    <property type="molecule type" value="Genomic_DNA"/>
</dbReference>
<dbReference type="GO" id="GO:0008360">
    <property type="term" value="P:regulation of cell shape"/>
    <property type="evidence" value="ECO:0007669"/>
    <property type="project" value="UniProtKB-KW"/>
</dbReference>
<dbReference type="KEGG" id="haa:A5892_08745"/>
<evidence type="ECO:0000256" key="4">
    <source>
        <dbReference type="ARBA" id="ARBA00022598"/>
    </source>
</evidence>
<dbReference type="Gene3D" id="3.40.50.720">
    <property type="entry name" value="NAD(P)-binding Rossmann-like Domain"/>
    <property type="match status" value="1"/>
</dbReference>
<keyword evidence="12" id="KW-1185">Reference proteome</keyword>
<comment type="subcellular location">
    <subcellularLocation>
        <location evidence="1 7 8">Cytoplasm</location>
    </subcellularLocation>
</comment>
<dbReference type="Gene3D" id="3.90.190.20">
    <property type="entry name" value="Mur ligase, C-terminal domain"/>
    <property type="match status" value="1"/>
</dbReference>
<dbReference type="GO" id="GO:0005737">
    <property type="term" value="C:cytoplasm"/>
    <property type="evidence" value="ECO:0007669"/>
    <property type="project" value="UniProtKB-SubCell"/>
</dbReference>
<dbReference type="EC" id="6.3.2.9" evidence="7 8"/>
<evidence type="ECO:0000256" key="3">
    <source>
        <dbReference type="ARBA" id="ARBA00022490"/>
    </source>
</evidence>
<dbReference type="GO" id="GO:0005524">
    <property type="term" value="F:ATP binding"/>
    <property type="evidence" value="ECO:0007669"/>
    <property type="project" value="UniProtKB-UniRule"/>
</dbReference>
<dbReference type="UniPathway" id="UPA00219"/>
<dbReference type="PANTHER" id="PTHR43692">
    <property type="entry name" value="UDP-N-ACETYLMURAMOYLALANINE--D-GLUTAMATE LIGASE"/>
    <property type="match status" value="1"/>
</dbReference>
<evidence type="ECO:0000313" key="12">
    <source>
        <dbReference type="Proteomes" id="UP000077875"/>
    </source>
</evidence>
<accession>A0A172YE51</accession>
<keyword evidence="7 8" id="KW-0132">Cell division</keyword>
<dbReference type="InterPro" id="IPR013221">
    <property type="entry name" value="Mur_ligase_cen"/>
</dbReference>
<keyword evidence="5 7" id="KW-0547">Nucleotide-binding</keyword>
<feature type="domain" description="Mur ligase C-terminal" evidence="9">
    <location>
        <begin position="310"/>
        <end position="426"/>
    </location>
</feature>
<evidence type="ECO:0000256" key="7">
    <source>
        <dbReference type="HAMAP-Rule" id="MF_00639"/>
    </source>
</evidence>
<evidence type="ECO:0000256" key="1">
    <source>
        <dbReference type="ARBA" id="ARBA00004496"/>
    </source>
</evidence>
<keyword evidence="7 8" id="KW-0573">Peptidoglycan synthesis</keyword>
<evidence type="ECO:0000256" key="5">
    <source>
        <dbReference type="ARBA" id="ARBA00022741"/>
    </source>
</evidence>
<dbReference type="Pfam" id="PF21799">
    <property type="entry name" value="MurD-like_N"/>
    <property type="match status" value="1"/>
</dbReference>
<evidence type="ECO:0000256" key="2">
    <source>
        <dbReference type="ARBA" id="ARBA00004752"/>
    </source>
</evidence>
<dbReference type="SUPFAM" id="SSF53244">
    <property type="entry name" value="MurD-like peptide ligases, peptide-binding domain"/>
    <property type="match status" value="1"/>
</dbReference>
<evidence type="ECO:0000259" key="10">
    <source>
        <dbReference type="Pfam" id="PF08245"/>
    </source>
</evidence>
<keyword evidence="7 8" id="KW-0133">Cell shape</keyword>
<dbReference type="PANTHER" id="PTHR43692:SF1">
    <property type="entry name" value="UDP-N-ACETYLMURAMOYLALANINE--D-GLUTAMATE LIGASE"/>
    <property type="match status" value="1"/>
</dbReference>
<sequence length="457" mass="48551">MSTVGPRHRVPSGHRLVVGLGISGRAIVRHLTRLGLPFVVADSRETPPGVDDFRRAHPDVELLLGPLESLSMDQALEVVVSPGVDPRQPAFDAVRDRLVGEIELFVRARPESAALVAITGSNAKSTVTTLVGEMARAAGLDAGVGGNLGTPALDLLDGAHELYILELSSFQLETTRRLAATVACFLNLSEDHLDRHDGMKGYAAAKQRIFAGASHGVVNDEVAATWPSGDVAVSRFTTQAPRPGQWGLIRDGAGVWLAEGDERWIEASELRVEGLHNYANALAALAIGQRMGWPREAMLAALRAFPGLAHRVERVGERAGVRFINDSKGTNVGASLAAIEGIGPTLDGKLIWLGGGVGKGADFSALAPPLAAHARCALLFGRDAALLEAALQASLPCERLDTLEQALDRAVALAQPGDAVLLSPACASLDQFANYQVRGDAFRAWLMRRLDADREEK</sequence>
<dbReference type="NCBIfam" id="TIGR01087">
    <property type="entry name" value="murD"/>
    <property type="match status" value="1"/>
</dbReference>
<dbReference type="HAMAP" id="MF_00639">
    <property type="entry name" value="MurD"/>
    <property type="match status" value="1"/>
</dbReference>
<dbReference type="GO" id="GO:0008764">
    <property type="term" value="F:UDP-N-acetylmuramoylalanine-D-glutamate ligase activity"/>
    <property type="evidence" value="ECO:0007669"/>
    <property type="project" value="UniProtKB-UniRule"/>
</dbReference>
<dbReference type="GO" id="GO:0071555">
    <property type="term" value="P:cell wall organization"/>
    <property type="evidence" value="ECO:0007669"/>
    <property type="project" value="UniProtKB-KW"/>
</dbReference>
<organism evidence="11 12">
    <name type="scientific">Halotalea alkalilenta</name>
    <dbReference type="NCBI Taxonomy" id="376489"/>
    <lineage>
        <taxon>Bacteria</taxon>
        <taxon>Pseudomonadati</taxon>
        <taxon>Pseudomonadota</taxon>
        <taxon>Gammaproteobacteria</taxon>
        <taxon>Oceanospirillales</taxon>
        <taxon>Halomonadaceae</taxon>
        <taxon>Halotalea</taxon>
    </lineage>
</organism>
<dbReference type="Gene3D" id="3.40.1190.10">
    <property type="entry name" value="Mur-like, catalytic domain"/>
    <property type="match status" value="1"/>
</dbReference>
<proteinExistence type="inferred from homology"/>
<comment type="function">
    <text evidence="7 8">Cell wall formation. Catalyzes the addition of glutamate to the nucleotide precursor UDP-N-acetylmuramoyl-L-alanine (UMA).</text>
</comment>
<dbReference type="InterPro" id="IPR005762">
    <property type="entry name" value="MurD"/>
</dbReference>